<dbReference type="Proteomes" id="UP000223913">
    <property type="component" value="Unassembled WGS sequence"/>
</dbReference>
<dbReference type="InterPro" id="IPR047187">
    <property type="entry name" value="SF1_C_Upf1"/>
</dbReference>
<reference evidence="3 4" key="1">
    <citation type="submission" date="2017-10" db="EMBL/GenBank/DDBJ databases">
        <title>The draft genome sequence of Lewinella nigricans NBRC 102662.</title>
        <authorList>
            <person name="Wang K."/>
        </authorList>
    </citation>
    <scope>NUCLEOTIDE SEQUENCE [LARGE SCALE GENOMIC DNA]</scope>
    <source>
        <strain evidence="3 4">NBRC 102662</strain>
    </source>
</reference>
<dbReference type="InterPro" id="IPR045055">
    <property type="entry name" value="DNA2/NAM7-like"/>
</dbReference>
<dbReference type="PANTHER" id="PTHR10887:SF495">
    <property type="entry name" value="HELICASE SENATAXIN ISOFORM X1-RELATED"/>
    <property type="match status" value="1"/>
</dbReference>
<keyword evidence="3" id="KW-0347">Helicase</keyword>
<dbReference type="GO" id="GO:0004386">
    <property type="term" value="F:helicase activity"/>
    <property type="evidence" value="ECO:0007669"/>
    <property type="project" value="UniProtKB-KW"/>
</dbReference>
<dbReference type="InterPro" id="IPR011604">
    <property type="entry name" value="PDDEXK-like_dom_sf"/>
</dbReference>
<evidence type="ECO:0000256" key="1">
    <source>
        <dbReference type="SAM" id="Coils"/>
    </source>
</evidence>
<accession>A0A2D0MYJ5</accession>
<dbReference type="InterPro" id="IPR027417">
    <property type="entry name" value="P-loop_NTPase"/>
</dbReference>
<feature type="domain" description="Helicase ATP-binding" evidence="2">
    <location>
        <begin position="699"/>
        <end position="845"/>
    </location>
</feature>
<dbReference type="OrthoDB" id="9757917at2"/>
<dbReference type="Gene3D" id="3.40.50.300">
    <property type="entry name" value="P-loop containing nucleotide triphosphate hydrolases"/>
    <property type="match status" value="2"/>
</dbReference>
<name>A0A2D0MYJ5_FLAN2</name>
<dbReference type="SMART" id="SM00487">
    <property type="entry name" value="DEXDc"/>
    <property type="match status" value="1"/>
</dbReference>
<evidence type="ECO:0000259" key="2">
    <source>
        <dbReference type="PROSITE" id="PS51192"/>
    </source>
</evidence>
<organism evidence="3 4">
    <name type="scientific">Flavilitoribacter nigricans (strain ATCC 23147 / DSM 23189 / NBRC 102662 / NCIMB 1420 / SS-2)</name>
    <name type="common">Lewinella nigricans</name>
    <dbReference type="NCBI Taxonomy" id="1122177"/>
    <lineage>
        <taxon>Bacteria</taxon>
        <taxon>Pseudomonadati</taxon>
        <taxon>Bacteroidota</taxon>
        <taxon>Saprospiria</taxon>
        <taxon>Saprospirales</taxon>
        <taxon>Lewinellaceae</taxon>
        <taxon>Flavilitoribacter</taxon>
    </lineage>
</organism>
<sequence length="1128" mass="129400">MIRGMTNNALPQLFYRELEKALTGTAMEPAVRVEALYRLLNLLFVEATRKENLHFTTLFARIAYTCHKYQLEKRLQYYIHQFRKRAPQASPEDLEDLLSLGTKVMADTIQAIFAEEPPAAVQQLIPADWTFPFVAVEVKQYLPKLRVLALEEDRPNCQLLARSENQPEVVIPIAYNIADHNENFNPTIDLIRAVMGFPVLLNLIDVEIGADGVYRPRAFVVEPDFLVEVTAVSECFQVQGTDPWGYLLKKFLPFESTAPLMIGHIANFFLDELMTEPESTFQQLAPRTFQLNPLTFCLFSDRQIREILQKSQKHYLHLKRMVMQDFAEEGIHREDCYLEPSFYSETYGLQGRLDLLYRPVGEESKTAIVELKSGKPFMPNVYGLSASHFTQTLLYDLLVHSAFGRKTKVANYILYSGQDDRQLRFAPTIKAQQYEAMQLRNQLVALERLLSQLGQQEDKDLLDQGQRLFGRLSPVHFPNMRGFARRNLEQFEAVYRRLSELEKCYFISFAGFIAREQALAKTGASDQEGINGLAALWLNSPEEKLENFDLIEYLELEENRSGEEEPILIFQRTERTHRLANFRQGDIAVLYPRQEDQIGVLASQIFKCSIIDIDQKQVVIRLRSRQFNDRIFADFTYWNLEHDLLDSSFTGIYRSLFAFCGHAASKKQLLLTTRPPDQPQAVTLGPTPGMTPDQREILGKALSARDYFLLWGPPGTGKTSVMLRYMVDHLLHRTEENILLLAYTNRAVDEICESIERIGPELRDQYLRIGSRYSTAPAFRDQLLRSKTQKIKSRKALRELIDGHRIFVSTVSSIVGKPELLQLKSFQTVIIDEASQILEPMLVGLLPNFERFILIGDHKQLPAVVTQDTGSSAVRDEGLQQIGLNNLRNSLFERLFKRCKAEQWDWAYAQLRHQGRMHQHIMEFPNRHFYEKTLQILPEGIPVRERQLQTGFLHIPPDADGLLSRLGSRRMIFIPTPVDESTPLQKTNQHEAELVGKLVSLLGEVFASEGKELEKDRIGVITPYRAQIAQIRYALEARGLNPDLITIDTVERYQGGARDIILLSLCTNSSRQLELLSTLSDEGVDRKLNVALTRAREQIVVLGNRELLSRHEVYRKLLDYCEGESVPS</sequence>
<dbReference type="Pfam" id="PF13087">
    <property type="entry name" value="AAA_12"/>
    <property type="match status" value="1"/>
</dbReference>
<protein>
    <submittedName>
        <fullName evidence="3">DNA helicase</fullName>
    </submittedName>
</protein>
<comment type="caution">
    <text evidence="3">The sequence shown here is derived from an EMBL/GenBank/DDBJ whole genome shotgun (WGS) entry which is preliminary data.</text>
</comment>
<keyword evidence="4" id="KW-1185">Reference proteome</keyword>
<evidence type="ECO:0000313" key="3">
    <source>
        <dbReference type="EMBL" id="PHN01325.1"/>
    </source>
</evidence>
<feature type="coiled-coil region" evidence="1">
    <location>
        <begin position="429"/>
        <end position="456"/>
    </location>
</feature>
<keyword evidence="1" id="KW-0175">Coiled coil</keyword>
<dbReference type="Gene3D" id="3.90.320.10">
    <property type="match status" value="1"/>
</dbReference>
<dbReference type="Pfam" id="PF13086">
    <property type="entry name" value="AAA_11"/>
    <property type="match status" value="2"/>
</dbReference>
<gene>
    <name evidence="3" type="ORF">CRP01_37840</name>
</gene>
<keyword evidence="3" id="KW-0378">Hydrolase</keyword>
<dbReference type="PROSITE" id="PS51192">
    <property type="entry name" value="HELICASE_ATP_BIND_1"/>
    <property type="match status" value="1"/>
</dbReference>
<dbReference type="CDD" id="cd18808">
    <property type="entry name" value="SF1_C_Upf1"/>
    <property type="match status" value="1"/>
</dbReference>
<dbReference type="SUPFAM" id="SSF52540">
    <property type="entry name" value="P-loop containing nucleoside triphosphate hydrolases"/>
    <property type="match status" value="1"/>
</dbReference>
<dbReference type="InterPro" id="IPR041679">
    <property type="entry name" value="DNA2/NAM7-like_C"/>
</dbReference>
<dbReference type="PANTHER" id="PTHR10887">
    <property type="entry name" value="DNA2/NAM7 HELICASE FAMILY"/>
    <property type="match status" value="1"/>
</dbReference>
<dbReference type="InterPro" id="IPR041677">
    <property type="entry name" value="DNA2/NAM7_AAA_11"/>
</dbReference>
<dbReference type="EMBL" id="PDUD01000057">
    <property type="protein sequence ID" value="PHN01325.1"/>
    <property type="molecule type" value="Genomic_DNA"/>
</dbReference>
<dbReference type="InterPro" id="IPR014001">
    <property type="entry name" value="Helicase_ATP-bd"/>
</dbReference>
<dbReference type="RefSeq" id="WP_099155298.1">
    <property type="nucleotide sequence ID" value="NZ_PDUD01000057.1"/>
</dbReference>
<dbReference type="AlphaFoldDB" id="A0A2D0MYJ5"/>
<proteinExistence type="predicted"/>
<keyword evidence="3" id="KW-0547">Nucleotide-binding</keyword>
<evidence type="ECO:0000313" key="4">
    <source>
        <dbReference type="Proteomes" id="UP000223913"/>
    </source>
</evidence>
<keyword evidence="3" id="KW-0067">ATP-binding</keyword>